<dbReference type="PANTHER" id="PTHR24260">
    <property type="match status" value="1"/>
</dbReference>
<evidence type="ECO:0000259" key="2">
    <source>
        <dbReference type="Pfam" id="PF00089"/>
    </source>
</evidence>
<accession>A0ABM5JAV1</accession>
<dbReference type="GeneID" id="108053022"/>
<proteinExistence type="predicted"/>
<evidence type="ECO:0000313" key="4">
    <source>
        <dbReference type="Proteomes" id="UP001652680"/>
    </source>
</evidence>
<sequence length="334" mass="37882">MISVALIILCLFPCVQNEYFRPSYQVLIRKRNNLGVLDDGHCYGNIIQSRLILTAASCLLRATETSNQREFFKSEEIAVSFKSEDLNELIYFASGFEIYPEFNASSLNHDIAIVSLSTQLPLADRNDVQWVLVADYDLTNSPLEDGVDSHAWKDSVGENVYPGFGIVHESNLVGIISYGILSENTHESIYENGIPNRFTQLNPYLSWIYAILQNVEIADMKNNNYSASLPYRQRKSAEIVKELFEPDRNEYFPDPANPIINVIEAEAEDLTNVAEINTENIETEGVDFTNTASQFNENIESEKGYFVNAANMCHSKGLSTWILILNLIYIKYHM</sequence>
<keyword evidence="4" id="KW-1185">Reference proteome</keyword>
<evidence type="ECO:0000256" key="1">
    <source>
        <dbReference type="SAM" id="SignalP"/>
    </source>
</evidence>
<evidence type="ECO:0000313" key="3">
    <source>
        <dbReference type="EnsemblMetazoa" id="XP_044315950.1"/>
    </source>
</evidence>
<dbReference type="RefSeq" id="XP_044315950.1">
    <property type="nucleotide sequence ID" value="XM_044460015.1"/>
</dbReference>
<dbReference type="Pfam" id="PF00089">
    <property type="entry name" value="Trypsin"/>
    <property type="match status" value="1"/>
</dbReference>
<dbReference type="EnsemblMetazoa" id="XM_044460015.1">
    <property type="protein sequence ID" value="XP_044315950.1"/>
    <property type="gene ID" value="LOC108053022"/>
</dbReference>
<dbReference type="SUPFAM" id="SSF50494">
    <property type="entry name" value="Trypsin-like serine proteases"/>
    <property type="match status" value="1"/>
</dbReference>
<dbReference type="InterPro" id="IPR051333">
    <property type="entry name" value="CLIP_Serine_Protease"/>
</dbReference>
<feature type="signal peptide" evidence="1">
    <location>
        <begin position="1"/>
        <end position="17"/>
    </location>
</feature>
<dbReference type="InterPro" id="IPR001254">
    <property type="entry name" value="Trypsin_dom"/>
</dbReference>
<dbReference type="InterPro" id="IPR043504">
    <property type="entry name" value="Peptidase_S1_PA_chymotrypsin"/>
</dbReference>
<dbReference type="Proteomes" id="UP001652680">
    <property type="component" value="Unassembled WGS sequence"/>
</dbReference>
<reference evidence="3" key="2">
    <citation type="submission" date="2025-05" db="UniProtKB">
        <authorList>
            <consortium name="EnsemblMetazoa"/>
        </authorList>
    </citation>
    <scope>IDENTIFICATION</scope>
</reference>
<dbReference type="PANTHER" id="PTHR24260:SF136">
    <property type="entry name" value="GH08193P-RELATED"/>
    <property type="match status" value="1"/>
</dbReference>
<keyword evidence="1" id="KW-0732">Signal</keyword>
<protein>
    <recommendedName>
        <fullName evidence="2">Peptidase S1 domain-containing protein</fullName>
    </recommendedName>
</protein>
<dbReference type="Gene3D" id="2.40.10.10">
    <property type="entry name" value="Trypsin-like serine proteases"/>
    <property type="match status" value="1"/>
</dbReference>
<name>A0ABM5JAV1_DRORH</name>
<reference evidence="4" key="1">
    <citation type="journal article" date="2021" name="Elife">
        <title>Highly contiguous assemblies of 101 drosophilid genomes.</title>
        <authorList>
            <person name="Kim B.Y."/>
            <person name="Wang J.R."/>
            <person name="Miller D.E."/>
            <person name="Barmina O."/>
            <person name="Delaney E."/>
            <person name="Thompson A."/>
            <person name="Comeault A.A."/>
            <person name="Peede D."/>
            <person name="D'Agostino E.R."/>
            <person name="Pelaez J."/>
            <person name="Aguilar J.M."/>
            <person name="Haji D."/>
            <person name="Matsunaga T."/>
            <person name="Armstrong E.E."/>
            <person name="Zych M."/>
            <person name="Ogawa Y."/>
            <person name="Stamenkovic-Radak M."/>
            <person name="Jelic M."/>
            <person name="Veselinovic M.S."/>
            <person name="Tanaskovic M."/>
            <person name="Eric P."/>
            <person name="Gao J.J."/>
            <person name="Katoh T.K."/>
            <person name="Toda M.J."/>
            <person name="Watabe H."/>
            <person name="Watada M."/>
            <person name="Davis J.S."/>
            <person name="Moyle L.C."/>
            <person name="Manoli G."/>
            <person name="Bertolini E."/>
            <person name="Kostal V."/>
            <person name="Hawley R.S."/>
            <person name="Takahashi A."/>
            <person name="Jones C.D."/>
            <person name="Price D.K."/>
            <person name="Whiteman N."/>
            <person name="Kopp A."/>
            <person name="Matute D.R."/>
            <person name="Petrov D.A."/>
        </authorList>
    </citation>
    <scope>NUCLEOTIDE SEQUENCE [LARGE SCALE GENOMIC DNA]</scope>
</reference>
<feature type="domain" description="Peptidase S1" evidence="2">
    <location>
        <begin position="24"/>
        <end position="131"/>
    </location>
</feature>
<organism evidence="3 4">
    <name type="scientific">Drosophila rhopaloa</name>
    <name type="common">Fruit fly</name>
    <dbReference type="NCBI Taxonomy" id="1041015"/>
    <lineage>
        <taxon>Eukaryota</taxon>
        <taxon>Metazoa</taxon>
        <taxon>Ecdysozoa</taxon>
        <taxon>Arthropoda</taxon>
        <taxon>Hexapoda</taxon>
        <taxon>Insecta</taxon>
        <taxon>Pterygota</taxon>
        <taxon>Neoptera</taxon>
        <taxon>Endopterygota</taxon>
        <taxon>Diptera</taxon>
        <taxon>Brachycera</taxon>
        <taxon>Muscomorpha</taxon>
        <taxon>Ephydroidea</taxon>
        <taxon>Drosophilidae</taxon>
        <taxon>Drosophila</taxon>
        <taxon>Sophophora</taxon>
    </lineage>
</organism>
<feature type="chain" id="PRO_5045311486" description="Peptidase S1 domain-containing protein" evidence="1">
    <location>
        <begin position="18"/>
        <end position="334"/>
    </location>
</feature>
<dbReference type="InterPro" id="IPR009003">
    <property type="entry name" value="Peptidase_S1_PA"/>
</dbReference>